<dbReference type="EMBL" id="JAOSIT010000014">
    <property type="protein sequence ID" value="MDO8057384.1"/>
    <property type="molecule type" value="Genomic_DNA"/>
</dbReference>
<name>A0ABT9D3Y4_9MOLU</name>
<protein>
    <submittedName>
        <fullName evidence="1">Uncharacterized protein</fullName>
    </submittedName>
</protein>
<accession>A0ABT9D3Y4</accession>
<sequence>MLANVYLHDIDLKMEELIKEGKPIKKSNPEYERAWLKKPSPSTGD</sequence>
<reference evidence="1 2" key="1">
    <citation type="journal article" date="2023" name="Int. J. Syst. Evol. Microbiol.">
        <title>The observation of taxonomic boundaries for the 16SrII and 16SrXXV phytoplasmas using genome-based delimitation.</title>
        <authorList>
            <person name="Rodrigues Jardim B."/>
            <person name="Tran-Nguyen L.T.T."/>
            <person name="Gambley C."/>
            <person name="Al-Sadi A.M."/>
            <person name="Al-Subhi A.M."/>
            <person name="Foissac X."/>
            <person name="Salar P."/>
            <person name="Cai H."/>
            <person name="Yang J.Y."/>
            <person name="Davis R."/>
            <person name="Jones L."/>
            <person name="Rodoni B."/>
            <person name="Constable F.E."/>
        </authorList>
    </citation>
    <scope>NUCLEOTIDE SEQUENCE [LARGE SCALE GENOMIC DNA]</scope>
    <source>
        <strain evidence="1">BAWM-BFA-CoWB</strain>
    </source>
</reference>
<comment type="caution">
    <text evidence="1">The sequence shown here is derived from an EMBL/GenBank/DDBJ whole genome shotgun (WGS) entry which is preliminary data.</text>
</comment>
<organism evidence="1 2">
    <name type="scientific">Candidatus Phytoplasma gossypii</name>
    <dbReference type="NCBI Taxonomy" id="2982629"/>
    <lineage>
        <taxon>Bacteria</taxon>
        <taxon>Bacillati</taxon>
        <taxon>Mycoplasmatota</taxon>
        <taxon>Mollicutes</taxon>
        <taxon>Acholeplasmatales</taxon>
        <taxon>Acholeplasmataceae</taxon>
        <taxon>Candidatus Phytoplasma</taxon>
        <taxon>16SrII (Peanut WB group)</taxon>
    </lineage>
</organism>
<keyword evidence="2" id="KW-1185">Reference proteome</keyword>
<proteinExistence type="predicted"/>
<evidence type="ECO:0000313" key="2">
    <source>
        <dbReference type="Proteomes" id="UP001170666"/>
    </source>
</evidence>
<gene>
    <name evidence="1" type="ORF">OC698_01585</name>
</gene>
<dbReference type="Proteomes" id="UP001170666">
    <property type="component" value="Unassembled WGS sequence"/>
</dbReference>
<evidence type="ECO:0000313" key="1">
    <source>
        <dbReference type="EMBL" id="MDO8057384.1"/>
    </source>
</evidence>